<reference evidence="1 3" key="1">
    <citation type="submission" date="2008-03" db="EMBL/GenBank/DDBJ databases">
        <title>Annotation of Ixodes scapularis.</title>
        <authorList>
            <consortium name="Ixodes scapularis Genome Project Consortium"/>
            <person name="Caler E."/>
            <person name="Hannick L.I."/>
            <person name="Bidwell S."/>
            <person name="Joardar V."/>
            <person name="Thiagarajan M."/>
            <person name="Amedeo P."/>
            <person name="Galinsky K.J."/>
            <person name="Schobel S."/>
            <person name="Inman J."/>
            <person name="Hostetler J."/>
            <person name="Miller J."/>
            <person name="Hammond M."/>
            <person name="Megy K."/>
            <person name="Lawson D."/>
            <person name="Kodira C."/>
            <person name="Sutton G."/>
            <person name="Meyer J."/>
            <person name="Hill C.A."/>
            <person name="Birren B."/>
            <person name="Nene V."/>
            <person name="Collins F."/>
            <person name="Alarcon-Chaidez F."/>
            <person name="Wikel S."/>
            <person name="Strausberg R."/>
        </authorList>
    </citation>
    <scope>NUCLEOTIDE SEQUENCE [LARGE SCALE GENOMIC DNA]</scope>
    <source>
        <strain evidence="3">Wikel</strain>
        <strain evidence="1">Wikel colony</strain>
    </source>
</reference>
<protein>
    <submittedName>
        <fullName evidence="1 2">Uncharacterized protein</fullName>
    </submittedName>
</protein>
<dbReference type="AlphaFoldDB" id="B7PB05"/>
<evidence type="ECO:0000313" key="2">
    <source>
        <dbReference type="EnsemblMetazoa" id="ISCW002855-PA"/>
    </source>
</evidence>
<keyword evidence="3" id="KW-1185">Reference proteome</keyword>
<dbReference type="EnsemblMetazoa" id="ISCW002855-RA">
    <property type="protein sequence ID" value="ISCW002855-PA"/>
    <property type="gene ID" value="ISCW002855"/>
</dbReference>
<dbReference type="VEuPathDB" id="VectorBase:ISCW002855"/>
<dbReference type="Proteomes" id="UP000001555">
    <property type="component" value="Unassembled WGS sequence"/>
</dbReference>
<dbReference type="EMBL" id="ABJB010890602">
    <property type="status" value="NOT_ANNOTATED_CDS"/>
    <property type="molecule type" value="Genomic_DNA"/>
</dbReference>
<name>B7PB05_IXOSC</name>
<dbReference type="HOGENOM" id="CLU_2910730_0_0_1"/>
<feature type="non-terminal residue" evidence="1">
    <location>
        <position position="1"/>
    </location>
</feature>
<gene>
    <name evidence="1" type="ORF">IscW_ISCW002855</name>
</gene>
<organism>
    <name type="scientific">Ixodes scapularis</name>
    <name type="common">Black-legged tick</name>
    <name type="synonym">Deer tick</name>
    <dbReference type="NCBI Taxonomy" id="6945"/>
    <lineage>
        <taxon>Eukaryota</taxon>
        <taxon>Metazoa</taxon>
        <taxon>Ecdysozoa</taxon>
        <taxon>Arthropoda</taxon>
        <taxon>Chelicerata</taxon>
        <taxon>Arachnida</taxon>
        <taxon>Acari</taxon>
        <taxon>Parasitiformes</taxon>
        <taxon>Ixodida</taxon>
        <taxon>Ixodoidea</taxon>
        <taxon>Ixodidae</taxon>
        <taxon>Ixodinae</taxon>
        <taxon>Ixodes</taxon>
    </lineage>
</organism>
<dbReference type="PaxDb" id="6945-B7PB05"/>
<reference evidence="2" key="2">
    <citation type="submission" date="2020-05" db="UniProtKB">
        <authorList>
            <consortium name="EnsemblMetazoa"/>
        </authorList>
    </citation>
    <scope>IDENTIFICATION</scope>
    <source>
        <strain evidence="2">wikel</strain>
    </source>
</reference>
<feature type="non-terminal residue" evidence="1">
    <location>
        <position position="62"/>
    </location>
</feature>
<accession>B7PB05</accession>
<evidence type="ECO:0000313" key="3">
    <source>
        <dbReference type="Proteomes" id="UP000001555"/>
    </source>
</evidence>
<proteinExistence type="predicted"/>
<dbReference type="EMBL" id="DS674296">
    <property type="protein sequence ID" value="EEC03777.1"/>
    <property type="molecule type" value="Genomic_DNA"/>
</dbReference>
<sequence length="62" mass="6390">MGPGFSERINERLLWMLLARHAPPRQDPHAIACPGATPPVASASAAAAAVLPRYAISSGRGG</sequence>
<dbReference type="InParanoid" id="B7PB05"/>
<evidence type="ECO:0000313" key="1">
    <source>
        <dbReference type="EMBL" id="EEC03777.1"/>
    </source>
</evidence>
<dbReference type="VEuPathDB" id="VectorBase:ISCI002855"/>